<evidence type="ECO:0000313" key="2">
    <source>
        <dbReference type="EMBL" id="SYZ64973.1"/>
    </source>
</evidence>
<name>A0A3P3Z417_LEIBR</name>
<evidence type="ECO:0000313" key="3">
    <source>
        <dbReference type="Proteomes" id="UP000319462"/>
    </source>
</evidence>
<reference evidence="2 3" key="1">
    <citation type="submission" date="2018-09" db="EMBL/GenBank/DDBJ databases">
        <authorList>
            <person name="Peiro R."/>
            <person name="Begona"/>
            <person name="Cbmso G."/>
            <person name="Lopez M."/>
            <person name="Gonzalez S."/>
        </authorList>
    </citation>
    <scope>NUCLEOTIDE SEQUENCE [LARGE SCALE GENOMIC DNA]</scope>
</reference>
<protein>
    <submittedName>
        <fullName evidence="2">Hypothetical_protein</fullName>
    </submittedName>
</protein>
<proteinExistence type="predicted"/>
<feature type="region of interest" description="Disordered" evidence="1">
    <location>
        <begin position="32"/>
        <end position="107"/>
    </location>
</feature>
<dbReference type="AlphaFoldDB" id="A0A3P3Z417"/>
<sequence>MNSQDVKKSPWRDILEEVIVEPNLIESFLHVAPESRENRRDPPVDFSAPSLNGCDSSKLRRRGTARSAGPRTLISPSPERQNSSALRGNSSPLAKVDQSRSANKVGANTESYWPSMARETSKAVEALVEALSTSSWSSSSSGSVTQLGLDFTSTRDTASSSAKVYSSSESPRSTVASDIAQSHRETADTGQFFLKATHVVASEFEGRQSIVFAEFTEATELVSQFVCRVTMTSFPL</sequence>
<feature type="region of interest" description="Disordered" evidence="1">
    <location>
        <begin position="162"/>
        <end position="181"/>
    </location>
</feature>
<dbReference type="EMBL" id="LS997619">
    <property type="protein sequence ID" value="SYZ64973.1"/>
    <property type="molecule type" value="Genomic_DNA"/>
</dbReference>
<organism evidence="2 3">
    <name type="scientific">Leishmania braziliensis MHOM/BR/75/M2904</name>
    <dbReference type="NCBI Taxonomy" id="420245"/>
    <lineage>
        <taxon>Eukaryota</taxon>
        <taxon>Discoba</taxon>
        <taxon>Euglenozoa</taxon>
        <taxon>Kinetoplastea</taxon>
        <taxon>Metakinetoplastina</taxon>
        <taxon>Trypanosomatida</taxon>
        <taxon>Trypanosomatidae</taxon>
        <taxon>Leishmaniinae</taxon>
        <taxon>Leishmania</taxon>
        <taxon>Leishmania braziliensis species complex</taxon>
    </lineage>
</organism>
<feature type="compositionally biased region" description="Basic and acidic residues" evidence="1">
    <location>
        <begin position="33"/>
        <end position="43"/>
    </location>
</feature>
<dbReference type="Proteomes" id="UP000319462">
    <property type="component" value="Chromosome 20"/>
</dbReference>
<gene>
    <name evidence="2" type="ORF">LBRM2904_20.0040</name>
</gene>
<accession>A0A3P3Z417</accession>
<evidence type="ECO:0000256" key="1">
    <source>
        <dbReference type="SAM" id="MobiDB-lite"/>
    </source>
</evidence>
<feature type="compositionally biased region" description="Polar residues" evidence="1">
    <location>
        <begin position="171"/>
        <end position="180"/>
    </location>
</feature>
<feature type="compositionally biased region" description="Polar residues" evidence="1">
    <location>
        <begin position="74"/>
        <end position="92"/>
    </location>
</feature>